<dbReference type="Gene3D" id="3.30.1540.10">
    <property type="entry name" value="formyl-coa transferase, domain 3"/>
    <property type="match status" value="1"/>
</dbReference>
<protein>
    <submittedName>
        <fullName evidence="3">CoA transferase</fullName>
    </submittedName>
</protein>
<dbReference type="AlphaFoldDB" id="A0A4R0P8L5"/>
<evidence type="ECO:0000256" key="2">
    <source>
        <dbReference type="SAM" id="MobiDB-lite"/>
    </source>
</evidence>
<dbReference type="PANTHER" id="PTHR48207">
    <property type="entry name" value="SUCCINATE--HYDROXYMETHYLGLUTARATE COA-TRANSFERASE"/>
    <property type="match status" value="1"/>
</dbReference>
<sequence>MSFIPALAKDRAAGAGRPLAGVRIIELARILAGPWAGQTLADLGADVIKVEEPKAGDDTRRWGPPFIMGADGEDLSAAYFHACNRGKRSIALDFKKDEDRDLLIGLITGADVVIENFKAGTLARYGLDYVSLKKRNPRLVYCSITGFGLSGPKSDLAGYDFIIQGMSGLMSVTGEPNGMPQKVGVAFADIFTGLYAVIAIQGALMQARETGKGAHIDMALLDSLAGVLANQNLNFLATGTPPQRLGNAHPNIAPYEVFAVCDGHLILAVGNDGQFARLCGMLGRPELSQDVRFSTNRARVENRPALRGELDPLLAARSRDQVLGDCGKLGIPAGPINSIADMFADPQIIARELSLDLRDRDGNTVPGVASPMVIDGRRMVSDQPSPRLDEHGAEIRDEAAGHTRKDPA</sequence>
<feature type="compositionally biased region" description="Basic and acidic residues" evidence="2">
    <location>
        <begin position="387"/>
        <end position="408"/>
    </location>
</feature>
<gene>
    <name evidence="3" type="ORF">E0D97_17730</name>
</gene>
<name>A0A4R0P8L5_9HYPH</name>
<accession>A0A4R0P8L5</accession>
<dbReference type="OrthoDB" id="9806585at2"/>
<evidence type="ECO:0000313" key="4">
    <source>
        <dbReference type="Proteomes" id="UP000291301"/>
    </source>
</evidence>
<dbReference type="EMBL" id="SJST01000011">
    <property type="protein sequence ID" value="TCD10989.1"/>
    <property type="molecule type" value="Genomic_DNA"/>
</dbReference>
<organism evidence="3 4">
    <name type="scientific">Oricola cellulosilytica</name>
    <dbReference type="NCBI Taxonomy" id="1429082"/>
    <lineage>
        <taxon>Bacteria</taxon>
        <taxon>Pseudomonadati</taxon>
        <taxon>Pseudomonadota</taxon>
        <taxon>Alphaproteobacteria</taxon>
        <taxon>Hyphomicrobiales</taxon>
        <taxon>Ahrensiaceae</taxon>
        <taxon>Oricola</taxon>
    </lineage>
</organism>
<reference evidence="3 4" key="1">
    <citation type="journal article" date="2015" name="Antonie Van Leeuwenhoek">
        <title>Oricola cellulosilytica gen. nov., sp. nov., a cellulose-degrading bacterium of the family Phyllobacteriaceae isolated from surface seashore water, and emended descriptions of Mesorhizobium loti and Phyllobacterium myrsinacearum.</title>
        <authorList>
            <person name="Hameed A."/>
            <person name="Shahina M."/>
            <person name="Lai W.A."/>
            <person name="Lin S.Y."/>
            <person name="Young L.S."/>
            <person name="Liu Y.C."/>
            <person name="Hsu Y.H."/>
            <person name="Young C.C."/>
        </authorList>
    </citation>
    <scope>NUCLEOTIDE SEQUENCE [LARGE SCALE GENOMIC DNA]</scope>
    <source>
        <strain evidence="3 4">KCTC 52183</strain>
    </source>
</reference>
<dbReference type="InterPro" id="IPR023606">
    <property type="entry name" value="CoA-Trfase_III_dom_1_sf"/>
</dbReference>
<keyword evidence="4" id="KW-1185">Reference proteome</keyword>
<feature type="region of interest" description="Disordered" evidence="2">
    <location>
        <begin position="378"/>
        <end position="408"/>
    </location>
</feature>
<dbReference type="Gene3D" id="3.40.50.10540">
    <property type="entry name" value="Crotonobetainyl-coa:carnitine coa-transferase, domain 1"/>
    <property type="match status" value="1"/>
</dbReference>
<dbReference type="GO" id="GO:0008410">
    <property type="term" value="F:CoA-transferase activity"/>
    <property type="evidence" value="ECO:0007669"/>
    <property type="project" value="TreeGrafter"/>
</dbReference>
<dbReference type="PANTHER" id="PTHR48207:SF3">
    <property type="entry name" value="SUCCINATE--HYDROXYMETHYLGLUTARATE COA-TRANSFERASE"/>
    <property type="match status" value="1"/>
</dbReference>
<dbReference type="InterPro" id="IPR050483">
    <property type="entry name" value="CoA-transferase_III_domain"/>
</dbReference>
<evidence type="ECO:0000256" key="1">
    <source>
        <dbReference type="ARBA" id="ARBA00022679"/>
    </source>
</evidence>
<evidence type="ECO:0000313" key="3">
    <source>
        <dbReference type="EMBL" id="TCD10989.1"/>
    </source>
</evidence>
<dbReference type="SUPFAM" id="SSF89796">
    <property type="entry name" value="CoA-transferase family III (CaiB/BaiF)"/>
    <property type="match status" value="1"/>
</dbReference>
<keyword evidence="1 3" id="KW-0808">Transferase</keyword>
<dbReference type="InterPro" id="IPR044855">
    <property type="entry name" value="CoA-Trfase_III_dom3_sf"/>
</dbReference>
<dbReference type="RefSeq" id="WP_131571816.1">
    <property type="nucleotide sequence ID" value="NZ_JAINFK010000010.1"/>
</dbReference>
<dbReference type="InterPro" id="IPR003673">
    <property type="entry name" value="CoA-Trfase_fam_III"/>
</dbReference>
<dbReference type="Pfam" id="PF02515">
    <property type="entry name" value="CoA_transf_3"/>
    <property type="match status" value="1"/>
</dbReference>
<dbReference type="Proteomes" id="UP000291301">
    <property type="component" value="Unassembled WGS sequence"/>
</dbReference>
<comment type="caution">
    <text evidence="3">The sequence shown here is derived from an EMBL/GenBank/DDBJ whole genome shotgun (WGS) entry which is preliminary data.</text>
</comment>
<proteinExistence type="predicted"/>